<keyword evidence="3" id="KW-1185">Reference proteome</keyword>
<dbReference type="Proteomes" id="UP000468735">
    <property type="component" value="Unassembled WGS sequence"/>
</dbReference>
<evidence type="ECO:0000259" key="1">
    <source>
        <dbReference type="Pfam" id="PF12680"/>
    </source>
</evidence>
<dbReference type="EMBL" id="WBMT01000026">
    <property type="protein sequence ID" value="KAB2341370.1"/>
    <property type="molecule type" value="Genomic_DNA"/>
</dbReference>
<dbReference type="RefSeq" id="WP_151568774.1">
    <property type="nucleotide sequence ID" value="NZ_WBMT01000026.1"/>
</dbReference>
<dbReference type="Gene3D" id="3.10.450.50">
    <property type="match status" value="1"/>
</dbReference>
<protein>
    <submittedName>
        <fullName evidence="2">Nuclear transport factor 2 family protein</fullName>
    </submittedName>
</protein>
<gene>
    <name evidence="2" type="ORF">F8566_42445</name>
</gene>
<dbReference type="InterPro" id="IPR037401">
    <property type="entry name" value="SnoaL-like"/>
</dbReference>
<dbReference type="SUPFAM" id="SSF54427">
    <property type="entry name" value="NTF2-like"/>
    <property type="match status" value="1"/>
</dbReference>
<organism evidence="2 3">
    <name type="scientific">Actinomadura rudentiformis</name>
    <dbReference type="NCBI Taxonomy" id="359158"/>
    <lineage>
        <taxon>Bacteria</taxon>
        <taxon>Bacillati</taxon>
        <taxon>Actinomycetota</taxon>
        <taxon>Actinomycetes</taxon>
        <taxon>Streptosporangiales</taxon>
        <taxon>Thermomonosporaceae</taxon>
        <taxon>Actinomadura</taxon>
    </lineage>
</organism>
<dbReference type="InterPro" id="IPR032710">
    <property type="entry name" value="NTF2-like_dom_sf"/>
</dbReference>
<feature type="domain" description="SnoaL-like" evidence="1">
    <location>
        <begin position="10"/>
        <end position="98"/>
    </location>
</feature>
<evidence type="ECO:0000313" key="3">
    <source>
        <dbReference type="Proteomes" id="UP000468735"/>
    </source>
</evidence>
<dbReference type="Pfam" id="PF12680">
    <property type="entry name" value="SnoaL_2"/>
    <property type="match status" value="1"/>
</dbReference>
<comment type="caution">
    <text evidence="2">The sequence shown here is derived from an EMBL/GenBank/DDBJ whole genome shotgun (WGS) entry which is preliminary data.</text>
</comment>
<proteinExistence type="predicted"/>
<dbReference type="OrthoDB" id="8526151at2"/>
<dbReference type="AlphaFoldDB" id="A0A6H9YA17"/>
<reference evidence="2 3" key="1">
    <citation type="submission" date="2019-09" db="EMBL/GenBank/DDBJ databases">
        <title>Actinomadura physcomitrii sp. nov., a novel actinomycete isolated from moss [Physcomitrium sphaericum (Ludw) Fuernr].</title>
        <authorList>
            <person name="Zhuang X."/>
            <person name="Liu C."/>
        </authorList>
    </citation>
    <scope>NUCLEOTIDE SEQUENCE [LARGE SCALE GENOMIC DNA]</scope>
    <source>
        <strain evidence="2 3">HMC1</strain>
    </source>
</reference>
<evidence type="ECO:0000313" key="2">
    <source>
        <dbReference type="EMBL" id="KAB2341370.1"/>
    </source>
</evidence>
<sequence>MTLSAWIGGYRRAWESNDPDDILALFTPDAVFFTEPYATPFRGHEEIVAGWLAKRDEPGAATFTWEPVTETPELGVIRARTDYPALGETYSNLWVICFAPDGRATEFTEWWMEHPR</sequence>
<name>A0A6H9YA17_9ACTN</name>
<accession>A0A6H9YA17</accession>